<accession>A0A151JVV6</accession>
<organism evidence="2 3">
    <name type="scientific">Trachymyrmex septentrionalis</name>
    <dbReference type="NCBI Taxonomy" id="34720"/>
    <lineage>
        <taxon>Eukaryota</taxon>
        <taxon>Metazoa</taxon>
        <taxon>Ecdysozoa</taxon>
        <taxon>Arthropoda</taxon>
        <taxon>Hexapoda</taxon>
        <taxon>Insecta</taxon>
        <taxon>Pterygota</taxon>
        <taxon>Neoptera</taxon>
        <taxon>Endopterygota</taxon>
        <taxon>Hymenoptera</taxon>
        <taxon>Apocrita</taxon>
        <taxon>Aculeata</taxon>
        <taxon>Formicoidea</taxon>
        <taxon>Formicidae</taxon>
        <taxon>Myrmicinae</taxon>
        <taxon>Trachymyrmex</taxon>
    </lineage>
</organism>
<protein>
    <recommendedName>
        <fullName evidence="4">Endonuclease/exonuclease/phosphatase domain-containing protein</fullName>
    </recommendedName>
</protein>
<evidence type="ECO:0000313" key="3">
    <source>
        <dbReference type="Proteomes" id="UP000078541"/>
    </source>
</evidence>
<feature type="compositionally biased region" description="Polar residues" evidence="1">
    <location>
        <begin position="249"/>
        <end position="261"/>
    </location>
</feature>
<evidence type="ECO:0000256" key="1">
    <source>
        <dbReference type="SAM" id="MobiDB-lite"/>
    </source>
</evidence>
<feature type="non-terminal residue" evidence="2">
    <location>
        <position position="1"/>
    </location>
</feature>
<dbReference type="EMBL" id="KQ981695">
    <property type="protein sequence ID" value="KYN37542.1"/>
    <property type="molecule type" value="Genomic_DNA"/>
</dbReference>
<sequence length="471" mass="51116">IVYGAQGGKNLKIKLEKIKEENMEDKNVIRSDFYVRIGKLGGEDLEKGGEDQRYGKCNKDKVISNGGARGNLIIDFVMANDQICDRLIEFKIDEKNSDHMPLCVTLEERSAFELEENDAEENRDEEYVTKEEEIIVWNRETIENYRKNTEVLNDMDKAKENEDEEIEVMTSATSTNTPSPSYAAVTAGLSLTRNTSTAARSRTAAKSAALIITGARKPIEAAATKTPPTTAMVSEPLVVSIETVSLSPITRGSPSGSQGEISTPILPATSLRPTSPEPEWGQEERRQEGAARLSTSPIVEGDSQWSGQWMVSVGRRARRSQMNNKSSSNFESLPTAGLSRSPCVTPLSALIVASMNMHESGRSVGQPSQDHPVLATVARQRRRDRVVARDALLDRAKDVATIAHLEAFAAFFGEDASAASAAARARDRSVRSREAGARRGARGGDRPEKEGAGRPDSAPAEPGASGEARGD</sequence>
<dbReference type="AlphaFoldDB" id="A0A151JVV6"/>
<feature type="compositionally biased region" description="Basic and acidic residues" evidence="1">
    <location>
        <begin position="424"/>
        <end position="453"/>
    </location>
</feature>
<keyword evidence="3" id="KW-1185">Reference proteome</keyword>
<evidence type="ECO:0000313" key="2">
    <source>
        <dbReference type="EMBL" id="KYN37542.1"/>
    </source>
</evidence>
<proteinExistence type="predicted"/>
<gene>
    <name evidence="2" type="ORF">ALC56_08086</name>
</gene>
<evidence type="ECO:0008006" key="4">
    <source>
        <dbReference type="Google" id="ProtNLM"/>
    </source>
</evidence>
<name>A0A151JVV6_9HYME</name>
<dbReference type="Proteomes" id="UP000078541">
    <property type="component" value="Unassembled WGS sequence"/>
</dbReference>
<feature type="region of interest" description="Disordered" evidence="1">
    <location>
        <begin position="249"/>
        <end position="294"/>
    </location>
</feature>
<reference evidence="2 3" key="1">
    <citation type="submission" date="2016-03" db="EMBL/GenBank/DDBJ databases">
        <title>Trachymyrmex septentrionalis WGS genome.</title>
        <authorList>
            <person name="Nygaard S."/>
            <person name="Hu H."/>
            <person name="Boomsma J."/>
            <person name="Zhang G."/>
        </authorList>
    </citation>
    <scope>NUCLEOTIDE SEQUENCE [LARGE SCALE GENOMIC DNA]</scope>
    <source>
        <strain evidence="2">Tsep2-gDNA-1</strain>
        <tissue evidence="2">Whole body</tissue>
    </source>
</reference>
<dbReference type="STRING" id="34720.A0A151JVV6"/>
<feature type="region of interest" description="Disordered" evidence="1">
    <location>
        <begin position="421"/>
        <end position="471"/>
    </location>
</feature>